<comment type="similarity">
    <text evidence="3 11 14">Belongs to the IPP transferase family.</text>
</comment>
<evidence type="ECO:0000313" key="15">
    <source>
        <dbReference type="EMBL" id="AEA34372.1"/>
    </source>
</evidence>
<evidence type="ECO:0000256" key="14">
    <source>
        <dbReference type="RuleBase" id="RU003785"/>
    </source>
</evidence>
<dbReference type="PANTHER" id="PTHR11088:SF60">
    <property type="entry name" value="TRNA DIMETHYLALLYLTRANSFERASE"/>
    <property type="match status" value="1"/>
</dbReference>
<dbReference type="FunCoup" id="F2LY49">
    <property type="interactions" value="378"/>
</dbReference>
<dbReference type="InterPro" id="IPR018022">
    <property type="entry name" value="IPT"/>
</dbReference>
<dbReference type="NCBIfam" id="TIGR00174">
    <property type="entry name" value="miaA"/>
    <property type="match status" value="1"/>
</dbReference>
<dbReference type="EC" id="2.5.1.75" evidence="11"/>
<comment type="subunit">
    <text evidence="4 11">Monomer.</text>
</comment>
<evidence type="ECO:0000313" key="16">
    <source>
        <dbReference type="Proteomes" id="UP000008139"/>
    </source>
</evidence>
<keyword evidence="9 11" id="KW-0460">Magnesium</keyword>
<dbReference type="STRING" id="760142.Hipma_1416"/>
<evidence type="ECO:0000256" key="13">
    <source>
        <dbReference type="RuleBase" id="RU003784"/>
    </source>
</evidence>
<dbReference type="PANTHER" id="PTHR11088">
    <property type="entry name" value="TRNA DIMETHYLALLYLTRANSFERASE"/>
    <property type="match status" value="1"/>
</dbReference>
<evidence type="ECO:0000256" key="12">
    <source>
        <dbReference type="RuleBase" id="RU003783"/>
    </source>
</evidence>
<feature type="region of interest" description="Interaction with substrate tRNA" evidence="11">
    <location>
        <begin position="157"/>
        <end position="161"/>
    </location>
</feature>
<feature type="site" description="Interaction with substrate tRNA" evidence="11">
    <location>
        <position position="99"/>
    </location>
</feature>
<sequence>MKPIIIAGQTATGKTDAAIAVAKEINGEIISADAVQIYRFMDIGSAKPSREELRKIKHYFIDIKNPDENFSAGEFAEEARKIMDSLKKKGKNSVIVGGTAFYLEALVFGIDQIDAPDKKIKRFFDDVCDELGSFYLYEWLKLVDEKWSSKVNPNDCQRIKRGLSVYVDKLRPISSYFSKTSNVDDFCIFVLHAPREFLKKRIALRVDKMIESGLIEEVKRLLAMGYGSAVGLKAIGYKETVDFIRGRIATIDELKERITFNTLSFAKRQLTFLRSRFKDAVWIDIEKEDAAKVILNSSCCHLP</sequence>
<evidence type="ECO:0000256" key="10">
    <source>
        <dbReference type="ARBA" id="ARBA00049563"/>
    </source>
</evidence>
<dbReference type="InParanoid" id="F2LY49"/>
<keyword evidence="5 11" id="KW-0808">Transferase</keyword>
<reference evidence="16" key="2">
    <citation type="submission" date="2011-03" db="EMBL/GenBank/DDBJ databases">
        <title>The complete genome of Hippea maritima DSM 10411.</title>
        <authorList>
            <consortium name="US DOE Joint Genome Institute (JGI-PGF)"/>
            <person name="Lucas S."/>
            <person name="Copeland A."/>
            <person name="Lapidus A."/>
            <person name="Bruce D."/>
            <person name="Goodwin L."/>
            <person name="Pitluck S."/>
            <person name="Peters L."/>
            <person name="Kyrpides N."/>
            <person name="Mavromatis K."/>
            <person name="Pagani I."/>
            <person name="Ivanova N."/>
            <person name="Mikhailova N."/>
            <person name="Lu M."/>
            <person name="Detter J.C."/>
            <person name="Tapia R."/>
            <person name="Han C."/>
            <person name="Land M."/>
            <person name="Hauser L."/>
            <person name="Markowitz V."/>
            <person name="Cheng J.-F."/>
            <person name="Hugenholtz P."/>
            <person name="Woyke T."/>
            <person name="Wu D."/>
            <person name="Spring S."/>
            <person name="Schroeder M."/>
            <person name="Brambilla E."/>
            <person name="Klenk H.-P."/>
            <person name="Eisen J.A."/>
        </authorList>
    </citation>
    <scope>NUCLEOTIDE SEQUENCE [LARGE SCALE GENOMIC DNA]</scope>
    <source>
        <strain evidence="16">ATCC 700847 / DSM 10411 / MH2</strain>
    </source>
</reference>
<dbReference type="GO" id="GO:0052381">
    <property type="term" value="F:tRNA dimethylallyltransferase activity"/>
    <property type="evidence" value="ECO:0007669"/>
    <property type="project" value="UniProtKB-UniRule"/>
</dbReference>
<organism evidence="15 16">
    <name type="scientific">Hippea maritima (strain ATCC 700847 / DSM 10411 / MH2)</name>
    <dbReference type="NCBI Taxonomy" id="760142"/>
    <lineage>
        <taxon>Bacteria</taxon>
        <taxon>Pseudomonadati</taxon>
        <taxon>Campylobacterota</taxon>
        <taxon>Desulfurellia</taxon>
        <taxon>Desulfurellales</taxon>
        <taxon>Hippeaceae</taxon>
        <taxon>Hippea</taxon>
    </lineage>
</organism>
<evidence type="ECO:0000256" key="2">
    <source>
        <dbReference type="ARBA" id="ARBA00003213"/>
    </source>
</evidence>
<evidence type="ECO:0000256" key="7">
    <source>
        <dbReference type="ARBA" id="ARBA00022741"/>
    </source>
</evidence>
<dbReference type="OrthoDB" id="9776390at2"/>
<comment type="function">
    <text evidence="2 11 13">Catalyzes the transfer of a dimethylallyl group onto the adenine at position 37 in tRNAs that read codons beginning with uridine, leading to the formation of N6-(dimethylallyl)adenosine (i(6)A).</text>
</comment>
<dbReference type="InterPro" id="IPR039657">
    <property type="entry name" value="Dimethylallyltransferase"/>
</dbReference>
<comment type="catalytic activity">
    <reaction evidence="10 11 12">
        <text>adenosine(37) in tRNA + dimethylallyl diphosphate = N(6)-dimethylallyladenosine(37) in tRNA + diphosphate</text>
        <dbReference type="Rhea" id="RHEA:26482"/>
        <dbReference type="Rhea" id="RHEA-COMP:10162"/>
        <dbReference type="Rhea" id="RHEA-COMP:10375"/>
        <dbReference type="ChEBI" id="CHEBI:33019"/>
        <dbReference type="ChEBI" id="CHEBI:57623"/>
        <dbReference type="ChEBI" id="CHEBI:74411"/>
        <dbReference type="ChEBI" id="CHEBI:74415"/>
        <dbReference type="EC" id="2.5.1.75"/>
    </reaction>
</comment>
<evidence type="ECO:0000256" key="4">
    <source>
        <dbReference type="ARBA" id="ARBA00011245"/>
    </source>
</evidence>
<keyword evidence="8 11" id="KW-0067">ATP-binding</keyword>
<gene>
    <name evidence="11" type="primary">miaA</name>
    <name evidence="15" type="ordered locus">Hipma_1416</name>
</gene>
<keyword evidence="6 11" id="KW-0819">tRNA processing</keyword>
<dbReference type="GO" id="GO:0005524">
    <property type="term" value="F:ATP binding"/>
    <property type="evidence" value="ECO:0007669"/>
    <property type="project" value="UniProtKB-UniRule"/>
</dbReference>
<dbReference type="RefSeq" id="WP_013682402.1">
    <property type="nucleotide sequence ID" value="NC_015318.1"/>
</dbReference>
<evidence type="ECO:0000256" key="5">
    <source>
        <dbReference type="ARBA" id="ARBA00022679"/>
    </source>
</evidence>
<reference evidence="15 16" key="1">
    <citation type="journal article" date="2011" name="Stand. Genomic Sci.">
        <title>Complete genome sequence of the thermophilic sulfur-reducer Hippea maritima type strain (MH(2)).</title>
        <authorList>
            <person name="Huntemann M."/>
            <person name="Lu M."/>
            <person name="Nolan M."/>
            <person name="Lapidus A."/>
            <person name="Lucas S."/>
            <person name="Hammon N."/>
            <person name="Deshpande S."/>
            <person name="Cheng J.F."/>
            <person name="Tapia R."/>
            <person name="Han C."/>
            <person name="Goodwin L."/>
            <person name="Pitluck S."/>
            <person name="Liolios K."/>
            <person name="Pagani I."/>
            <person name="Ivanova N."/>
            <person name="Ovchinikova G."/>
            <person name="Pati A."/>
            <person name="Chen A."/>
            <person name="Palaniappan K."/>
            <person name="Land M."/>
            <person name="Hauser L."/>
            <person name="Jeffries C.D."/>
            <person name="Detter J.C."/>
            <person name="Brambilla E.M."/>
            <person name="Rohde M."/>
            <person name="Spring S."/>
            <person name="Goker M."/>
            <person name="Woyke T."/>
            <person name="Bristow J."/>
            <person name="Eisen J.A."/>
            <person name="Markowitz V."/>
            <person name="Hugenholtz P."/>
            <person name="Kyrpides N.C."/>
            <person name="Klenk H.P."/>
            <person name="Mavromatis K."/>
        </authorList>
    </citation>
    <scope>NUCLEOTIDE SEQUENCE [LARGE SCALE GENOMIC DNA]</scope>
    <source>
        <strain evidence="16">ATCC 700847 / DSM 10411 / MH2</strain>
    </source>
</reference>
<keyword evidence="16" id="KW-1185">Reference proteome</keyword>
<accession>F2LY49</accession>
<comment type="caution">
    <text evidence="11">Lacks conserved residue(s) required for the propagation of feature annotation.</text>
</comment>
<dbReference type="HOGENOM" id="CLU_032616_0_1_7"/>
<dbReference type="KEGG" id="hmr:Hipma_1416"/>
<comment type="cofactor">
    <cofactor evidence="1 11">
        <name>Mg(2+)</name>
        <dbReference type="ChEBI" id="CHEBI:18420"/>
    </cofactor>
</comment>
<feature type="binding site" evidence="11">
    <location>
        <begin position="8"/>
        <end position="15"/>
    </location>
    <ligand>
        <name>ATP</name>
        <dbReference type="ChEBI" id="CHEBI:30616"/>
    </ligand>
</feature>
<keyword evidence="7 11" id="KW-0547">Nucleotide-binding</keyword>
<dbReference type="Gene3D" id="3.40.50.300">
    <property type="entry name" value="P-loop containing nucleotide triphosphate hydrolases"/>
    <property type="match status" value="1"/>
</dbReference>
<proteinExistence type="inferred from homology"/>
<dbReference type="InterPro" id="IPR027417">
    <property type="entry name" value="P-loop_NTPase"/>
</dbReference>
<dbReference type="EMBL" id="CP002606">
    <property type="protein sequence ID" value="AEA34372.1"/>
    <property type="molecule type" value="Genomic_DNA"/>
</dbReference>
<dbReference type="Gene3D" id="1.10.20.140">
    <property type="match status" value="1"/>
</dbReference>
<dbReference type="Proteomes" id="UP000008139">
    <property type="component" value="Chromosome"/>
</dbReference>
<dbReference type="HAMAP" id="MF_00185">
    <property type="entry name" value="IPP_trans"/>
    <property type="match status" value="1"/>
</dbReference>
<dbReference type="eggNOG" id="COG0324">
    <property type="taxonomic scope" value="Bacteria"/>
</dbReference>
<dbReference type="Pfam" id="PF01715">
    <property type="entry name" value="IPPT"/>
    <property type="match status" value="1"/>
</dbReference>
<evidence type="ECO:0000256" key="6">
    <source>
        <dbReference type="ARBA" id="ARBA00022694"/>
    </source>
</evidence>
<dbReference type="AlphaFoldDB" id="F2LY49"/>
<evidence type="ECO:0000256" key="3">
    <source>
        <dbReference type="ARBA" id="ARBA00005842"/>
    </source>
</evidence>
<evidence type="ECO:0000256" key="9">
    <source>
        <dbReference type="ARBA" id="ARBA00022842"/>
    </source>
</evidence>
<feature type="binding site" evidence="11">
    <location>
        <begin position="10"/>
        <end position="15"/>
    </location>
    <ligand>
        <name>substrate</name>
    </ligand>
</feature>
<dbReference type="SUPFAM" id="SSF52540">
    <property type="entry name" value="P-loop containing nucleoside triphosphate hydrolases"/>
    <property type="match status" value="1"/>
</dbReference>
<dbReference type="GO" id="GO:0006400">
    <property type="term" value="P:tRNA modification"/>
    <property type="evidence" value="ECO:0007669"/>
    <property type="project" value="TreeGrafter"/>
</dbReference>
<evidence type="ECO:0000256" key="1">
    <source>
        <dbReference type="ARBA" id="ARBA00001946"/>
    </source>
</evidence>
<evidence type="ECO:0000256" key="8">
    <source>
        <dbReference type="ARBA" id="ARBA00022840"/>
    </source>
</evidence>
<evidence type="ECO:0000256" key="11">
    <source>
        <dbReference type="HAMAP-Rule" id="MF_00185"/>
    </source>
</evidence>
<protein>
    <recommendedName>
        <fullName evidence="11">tRNA dimethylallyltransferase</fullName>
        <ecNumber evidence="11">2.5.1.75</ecNumber>
    </recommendedName>
    <alternativeName>
        <fullName evidence="11">Dimethylallyl diphosphate:tRNA dimethylallyltransferase</fullName>
        <shortName evidence="11">DMAPP:tRNA dimethylallyltransferase</shortName>
        <shortName evidence="11">DMATase</shortName>
    </alternativeName>
    <alternativeName>
        <fullName evidence="11">Isopentenyl-diphosphate:tRNA isopentenyltransferase</fullName>
        <shortName evidence="11">IPP transferase</shortName>
        <shortName evidence="11">IPPT</shortName>
        <shortName evidence="11">IPTase</shortName>
    </alternativeName>
</protein>
<name>F2LY49_HIPMA</name>